<dbReference type="InterPro" id="IPR000771">
    <property type="entry name" value="FBA_II"/>
</dbReference>
<keyword evidence="5" id="KW-1185">Reference proteome</keyword>
<name>A0A0S7BCZ4_9CHLR</name>
<feature type="binding site" evidence="3">
    <location>
        <position position="208"/>
    </location>
    <ligand>
        <name>Zn(2+)</name>
        <dbReference type="ChEBI" id="CHEBI:29105"/>
        <label>1</label>
        <note>catalytic</note>
    </ligand>
</feature>
<dbReference type="NCBIfam" id="TIGR00167">
    <property type="entry name" value="cbbA"/>
    <property type="match status" value="1"/>
</dbReference>
<dbReference type="CDD" id="cd00947">
    <property type="entry name" value="TBP_aldolase_IIB"/>
    <property type="match status" value="1"/>
</dbReference>
<evidence type="ECO:0000256" key="2">
    <source>
        <dbReference type="PIRSR" id="PIRSR001359-2"/>
    </source>
</evidence>
<feature type="binding site" evidence="3">
    <location>
        <position position="104"/>
    </location>
    <ligand>
        <name>Zn(2+)</name>
        <dbReference type="ChEBI" id="CHEBI:29105"/>
        <label>2</label>
    </ligand>
</feature>
<keyword evidence="3" id="KW-0479">Metal-binding</keyword>
<dbReference type="EMBL" id="DF967972">
    <property type="protein sequence ID" value="GAP15759.1"/>
    <property type="molecule type" value="Genomic_DNA"/>
</dbReference>
<dbReference type="RefSeq" id="WP_075074913.1">
    <property type="nucleotide sequence ID" value="NZ_DF967972.1"/>
</dbReference>
<dbReference type="SUPFAM" id="SSF51569">
    <property type="entry name" value="Aldolase"/>
    <property type="match status" value="1"/>
</dbReference>
<keyword evidence="3" id="KW-0862">Zinc</keyword>
<gene>
    <name evidence="4" type="ORF">LARV_03551</name>
</gene>
<dbReference type="PANTHER" id="PTHR30304:SF0">
    <property type="entry name" value="D-TAGATOSE-1,6-BISPHOSPHATE ALDOLASE SUBUNIT GATY-RELATED"/>
    <property type="match status" value="1"/>
</dbReference>
<evidence type="ECO:0000256" key="1">
    <source>
        <dbReference type="PIRSR" id="PIRSR001359-1"/>
    </source>
</evidence>
<dbReference type="Gene3D" id="3.20.20.70">
    <property type="entry name" value="Aldolase class I"/>
    <property type="match status" value="1"/>
</dbReference>
<feature type="binding site" evidence="2">
    <location>
        <begin position="209"/>
        <end position="211"/>
    </location>
    <ligand>
        <name>dihydroxyacetone phosphate</name>
        <dbReference type="ChEBI" id="CHEBI:57642"/>
    </ligand>
</feature>
<dbReference type="Pfam" id="PF01116">
    <property type="entry name" value="F_bP_aldolase"/>
    <property type="match status" value="1"/>
</dbReference>
<dbReference type="Proteomes" id="UP000055060">
    <property type="component" value="Unassembled WGS sequence"/>
</dbReference>
<reference evidence="4" key="1">
    <citation type="submission" date="2015-07" db="EMBL/GenBank/DDBJ databases">
        <title>Draft Genome Sequences of Anaerolinea thermolimosa IMO-1, Bellilinea caldifistulae GOMI-1, Leptolinea tardivitalis YMTK-2, Levilinea saccharolytica KIBI-1,Longilinea arvoryzae KOME-1, Previously Described as Members of the Anaerolineaceae (Chloroflexi).</title>
        <authorList>
            <person name="Sekiguchi Y."/>
            <person name="Ohashi A."/>
            <person name="Matsuura N."/>
            <person name="Tourlousse M.D."/>
        </authorList>
    </citation>
    <scope>NUCLEOTIDE SEQUENCE [LARGE SCALE GENOMIC DNA]</scope>
    <source>
        <strain evidence="4">KOME-1</strain>
    </source>
</reference>
<feature type="binding site" evidence="3">
    <location>
        <position position="134"/>
    </location>
    <ligand>
        <name>Zn(2+)</name>
        <dbReference type="ChEBI" id="CHEBI:29105"/>
        <label>2</label>
    </ligand>
</feature>
<evidence type="ECO:0000313" key="5">
    <source>
        <dbReference type="Proteomes" id="UP000055060"/>
    </source>
</evidence>
<dbReference type="GO" id="GO:0005975">
    <property type="term" value="P:carbohydrate metabolic process"/>
    <property type="evidence" value="ECO:0007669"/>
    <property type="project" value="InterPro"/>
</dbReference>
<organism evidence="4">
    <name type="scientific">Longilinea arvoryzae</name>
    <dbReference type="NCBI Taxonomy" id="360412"/>
    <lineage>
        <taxon>Bacteria</taxon>
        <taxon>Bacillati</taxon>
        <taxon>Chloroflexota</taxon>
        <taxon>Anaerolineae</taxon>
        <taxon>Anaerolineales</taxon>
        <taxon>Anaerolineaceae</taxon>
        <taxon>Longilinea</taxon>
    </lineage>
</organism>
<dbReference type="OrthoDB" id="160898at2"/>
<feature type="binding site" evidence="3">
    <location>
        <position position="83"/>
    </location>
    <ligand>
        <name>Zn(2+)</name>
        <dbReference type="ChEBI" id="CHEBI:29105"/>
        <label>1</label>
        <note>catalytic</note>
    </ligand>
</feature>
<dbReference type="AlphaFoldDB" id="A0A0S7BCZ4"/>
<comment type="cofactor">
    <cofactor evidence="3">
        <name>Zn(2+)</name>
        <dbReference type="ChEBI" id="CHEBI:29105"/>
    </cofactor>
    <text evidence="3">Binds 2 Zn(2+) ions per subunit. One is catalytic and the other provides a structural contribution.</text>
</comment>
<dbReference type="PANTHER" id="PTHR30304">
    <property type="entry name" value="D-TAGATOSE-1,6-BISPHOSPHATE ALDOLASE"/>
    <property type="match status" value="1"/>
</dbReference>
<dbReference type="GO" id="GO:0008270">
    <property type="term" value="F:zinc ion binding"/>
    <property type="evidence" value="ECO:0007669"/>
    <property type="project" value="InterPro"/>
</dbReference>
<dbReference type="PIRSF" id="PIRSF001359">
    <property type="entry name" value="F_bP_aldolase_II"/>
    <property type="match status" value="1"/>
</dbReference>
<sequence>MAMLGLSEILQPSVRKGWGIGAYDTPNLATTYGILDAAEADKAPVIILIYPAMIPPEYYPTYAAFIKAEVKRRNVDAALVLDHGPSIKEVEAALAAGFTGVMIDSSSKPFAENVAITKQVVEMAHKQGVTVEAELGHVGVGLDVLPEDQMKALYTRVEEAKKFVDQTGVDALAVAIGTAHGLYKFEPHLDFERLAAIRDEIDVPLVLHGSSGTPEDQIAKAVKLGINKINVYTDIRMAVLKKVQPLAAQPCEKFDITDIDNLTRKVTQEVVHQKNTLFGSVNKAGLYR</sequence>
<feature type="binding site" evidence="2">
    <location>
        <begin position="230"/>
        <end position="233"/>
    </location>
    <ligand>
        <name>dihydroxyacetone phosphate</name>
        <dbReference type="ChEBI" id="CHEBI:57642"/>
    </ligand>
</feature>
<proteinExistence type="predicted"/>
<feature type="binding site" evidence="3">
    <location>
        <position position="180"/>
    </location>
    <ligand>
        <name>Zn(2+)</name>
        <dbReference type="ChEBI" id="CHEBI:29105"/>
        <label>1</label>
        <note>catalytic</note>
    </ligand>
</feature>
<evidence type="ECO:0000256" key="3">
    <source>
        <dbReference type="PIRSR" id="PIRSR001359-3"/>
    </source>
</evidence>
<evidence type="ECO:0000313" key="4">
    <source>
        <dbReference type="EMBL" id="GAP15759.1"/>
    </source>
</evidence>
<feature type="binding site" evidence="2">
    <location>
        <position position="181"/>
    </location>
    <ligand>
        <name>dihydroxyacetone phosphate</name>
        <dbReference type="ChEBI" id="CHEBI:57642"/>
    </ligand>
</feature>
<protein>
    <submittedName>
        <fullName evidence="4">Ketose-bisphosphate aldolase</fullName>
    </submittedName>
</protein>
<dbReference type="GO" id="GO:0016832">
    <property type="term" value="F:aldehyde-lyase activity"/>
    <property type="evidence" value="ECO:0007669"/>
    <property type="project" value="InterPro"/>
</dbReference>
<dbReference type="STRING" id="360412.LARV_03551"/>
<dbReference type="InterPro" id="IPR050246">
    <property type="entry name" value="Class_II_FBP_aldolase"/>
</dbReference>
<feature type="active site" description="Proton donor" evidence="1">
    <location>
        <position position="82"/>
    </location>
</feature>
<accession>A0A0S7BCZ4</accession>
<dbReference type="InterPro" id="IPR013785">
    <property type="entry name" value="Aldolase_TIM"/>
</dbReference>